<dbReference type="InterPro" id="IPR052610">
    <property type="entry name" value="bHLH_transcription_regulator"/>
</dbReference>
<dbReference type="Gene3D" id="4.10.280.10">
    <property type="entry name" value="Helix-loop-helix DNA-binding domain"/>
    <property type="match status" value="1"/>
</dbReference>
<reference evidence="6" key="1">
    <citation type="journal article" date="2018" name="DNA Res.">
        <title>Multiple hybrid de novo genome assembly of finger millet, an orphan allotetraploid crop.</title>
        <authorList>
            <person name="Hatakeyama M."/>
            <person name="Aluri S."/>
            <person name="Balachadran M.T."/>
            <person name="Sivarajan S.R."/>
            <person name="Patrignani A."/>
            <person name="Gruter S."/>
            <person name="Poveda L."/>
            <person name="Shimizu-Inatsugi R."/>
            <person name="Baeten J."/>
            <person name="Francoijs K.J."/>
            <person name="Nataraja K.N."/>
            <person name="Reddy Y.A.N."/>
            <person name="Phadnis S."/>
            <person name="Ravikumar R.L."/>
            <person name="Schlapbach R."/>
            <person name="Sreeman S.M."/>
            <person name="Shimizu K.K."/>
        </authorList>
    </citation>
    <scope>NUCLEOTIDE SEQUENCE</scope>
</reference>
<dbReference type="InterPro" id="IPR036638">
    <property type="entry name" value="HLH_DNA-bd_sf"/>
</dbReference>
<dbReference type="SUPFAM" id="SSF47459">
    <property type="entry name" value="HLH, helix-loop-helix DNA-binding domain"/>
    <property type="match status" value="1"/>
</dbReference>
<feature type="compositionally biased region" description="Low complexity" evidence="4">
    <location>
        <begin position="86"/>
        <end position="102"/>
    </location>
</feature>
<sequence length="160" mass="17414">MAPSYGQDHIIVERKRREKINQRFIIELSSVIPGLKKMNKASILYDATRHVKELQEKIKELEAGGRNGRSNETVVVVVKRPCLHGAAAASDGDGSSLSASSGTRTPAANKQLPEIEVQFSDKSVMVEEGFTITAEDIARRLNSVLLPVHSSCSSPDETGK</sequence>
<evidence type="ECO:0000256" key="3">
    <source>
        <dbReference type="ARBA" id="ARBA00023163"/>
    </source>
</evidence>
<proteinExistence type="inferred from homology"/>
<evidence type="ECO:0000313" key="6">
    <source>
        <dbReference type="EMBL" id="GJM96142.1"/>
    </source>
</evidence>
<comment type="caution">
    <text evidence="6">The sequence shown here is derived from an EMBL/GenBank/DDBJ whole genome shotgun (WGS) entry which is preliminary data.</text>
</comment>
<keyword evidence="2" id="KW-0805">Transcription regulation</keyword>
<comment type="similarity">
    <text evidence="1">Belongs to the bHLH protein family.</text>
</comment>
<dbReference type="AlphaFoldDB" id="A0AAV5CCV5"/>
<feature type="region of interest" description="Disordered" evidence="4">
    <location>
        <begin position="86"/>
        <end position="114"/>
    </location>
</feature>
<dbReference type="Proteomes" id="UP001054889">
    <property type="component" value="Unassembled WGS sequence"/>
</dbReference>
<keyword evidence="7" id="KW-1185">Reference proteome</keyword>
<reference evidence="6" key="2">
    <citation type="submission" date="2021-12" db="EMBL/GenBank/DDBJ databases">
        <title>Resequencing data analysis of finger millet.</title>
        <authorList>
            <person name="Hatakeyama M."/>
            <person name="Aluri S."/>
            <person name="Balachadran M.T."/>
            <person name="Sivarajan S.R."/>
            <person name="Poveda L."/>
            <person name="Shimizu-Inatsugi R."/>
            <person name="Schlapbach R."/>
            <person name="Sreeman S.M."/>
            <person name="Shimizu K.K."/>
        </authorList>
    </citation>
    <scope>NUCLEOTIDE SEQUENCE</scope>
</reference>
<evidence type="ECO:0000256" key="1">
    <source>
        <dbReference type="ARBA" id="ARBA00005510"/>
    </source>
</evidence>
<dbReference type="PROSITE" id="PS50888">
    <property type="entry name" value="BHLH"/>
    <property type="match status" value="1"/>
</dbReference>
<gene>
    <name evidence="6" type="primary">ga12955</name>
    <name evidence="6" type="ORF">PR202_ga12955</name>
</gene>
<dbReference type="SMART" id="SM00353">
    <property type="entry name" value="HLH"/>
    <property type="match status" value="1"/>
</dbReference>
<accession>A0AAV5CCV5</accession>
<dbReference type="GO" id="GO:0046983">
    <property type="term" value="F:protein dimerization activity"/>
    <property type="evidence" value="ECO:0007669"/>
    <property type="project" value="InterPro"/>
</dbReference>
<evidence type="ECO:0000313" key="7">
    <source>
        <dbReference type="Proteomes" id="UP001054889"/>
    </source>
</evidence>
<dbReference type="PANTHER" id="PTHR45959">
    <property type="entry name" value="BHLH TRANSCRIPTION FACTOR"/>
    <property type="match status" value="1"/>
</dbReference>
<name>A0AAV5CCV5_ELECO</name>
<protein>
    <recommendedName>
        <fullName evidence="5">BHLH domain-containing protein</fullName>
    </recommendedName>
</protein>
<dbReference type="PANTHER" id="PTHR45959:SF53">
    <property type="entry name" value="BHLH DOMAIN-CONTAINING PROTEIN"/>
    <property type="match status" value="1"/>
</dbReference>
<feature type="domain" description="BHLH" evidence="5">
    <location>
        <begin position="4"/>
        <end position="54"/>
    </location>
</feature>
<evidence type="ECO:0000256" key="4">
    <source>
        <dbReference type="SAM" id="MobiDB-lite"/>
    </source>
</evidence>
<evidence type="ECO:0000256" key="2">
    <source>
        <dbReference type="ARBA" id="ARBA00023015"/>
    </source>
</evidence>
<organism evidence="6 7">
    <name type="scientific">Eleusine coracana subsp. coracana</name>
    <dbReference type="NCBI Taxonomy" id="191504"/>
    <lineage>
        <taxon>Eukaryota</taxon>
        <taxon>Viridiplantae</taxon>
        <taxon>Streptophyta</taxon>
        <taxon>Embryophyta</taxon>
        <taxon>Tracheophyta</taxon>
        <taxon>Spermatophyta</taxon>
        <taxon>Magnoliopsida</taxon>
        <taxon>Liliopsida</taxon>
        <taxon>Poales</taxon>
        <taxon>Poaceae</taxon>
        <taxon>PACMAD clade</taxon>
        <taxon>Chloridoideae</taxon>
        <taxon>Cynodonteae</taxon>
        <taxon>Eleusininae</taxon>
        <taxon>Eleusine</taxon>
    </lineage>
</organism>
<dbReference type="InterPro" id="IPR011598">
    <property type="entry name" value="bHLH_dom"/>
</dbReference>
<keyword evidence="3" id="KW-0804">Transcription</keyword>
<dbReference type="Pfam" id="PF00010">
    <property type="entry name" value="HLH"/>
    <property type="match status" value="1"/>
</dbReference>
<dbReference type="EMBL" id="BQKI01000006">
    <property type="protein sequence ID" value="GJM96142.1"/>
    <property type="molecule type" value="Genomic_DNA"/>
</dbReference>
<evidence type="ECO:0000259" key="5">
    <source>
        <dbReference type="PROSITE" id="PS50888"/>
    </source>
</evidence>